<evidence type="ECO:0000313" key="4">
    <source>
        <dbReference type="Proteomes" id="UP000316360"/>
    </source>
</evidence>
<dbReference type="CDD" id="cd02440">
    <property type="entry name" value="AdoMet_MTases"/>
    <property type="match status" value="1"/>
</dbReference>
<accession>A0A523S529</accession>
<organism evidence="3 4">
    <name type="scientific">Aerophobetes bacterium</name>
    <dbReference type="NCBI Taxonomy" id="2030807"/>
    <lineage>
        <taxon>Bacteria</taxon>
        <taxon>Candidatus Aerophobota</taxon>
    </lineage>
</organism>
<dbReference type="PANTHER" id="PTHR43542">
    <property type="entry name" value="METHYLTRANSFERASE"/>
    <property type="match status" value="1"/>
</dbReference>
<dbReference type="InterPro" id="IPR029063">
    <property type="entry name" value="SAM-dependent_MTases_sf"/>
</dbReference>
<sequence length="184" mass="21297">MRITGGILRGRKIKTRRNNSTRPLLSRLRKSLFDIVGDEIREASFLDLYAGSGAVGIEALSRGAKRVVFVEKKILSVKIIKENLTSCRLFSQSKIWCKDVLTFLSFLLKREKFDFIFIAPPYYRGMQDKTLDIVEAVNIEKTEIIVQHSPNENVNFTRKNMKIIKQRKYGNTILTFLRRADESH</sequence>
<protein>
    <submittedName>
        <fullName evidence="3">16S rRNA (Guanine(966)-N(2))-methyltransferase RsmD</fullName>
        <ecNumber evidence="3">2.1.1.171</ecNumber>
    </submittedName>
</protein>
<keyword evidence="1 3" id="KW-0489">Methyltransferase</keyword>
<reference evidence="3 4" key="1">
    <citation type="submission" date="2019-03" db="EMBL/GenBank/DDBJ databases">
        <title>Metabolic potential of uncultured bacteria and archaea associated with petroleum seepage in deep-sea sediments.</title>
        <authorList>
            <person name="Dong X."/>
            <person name="Hubert C."/>
        </authorList>
    </citation>
    <scope>NUCLEOTIDE SEQUENCE [LARGE SCALE GENOMIC DNA]</scope>
    <source>
        <strain evidence="3">E44_bin7</strain>
    </source>
</reference>
<comment type="caution">
    <text evidence="3">The sequence shown here is derived from an EMBL/GenBank/DDBJ whole genome shotgun (WGS) entry which is preliminary data.</text>
</comment>
<name>A0A523S529_UNCAE</name>
<dbReference type="InterPro" id="IPR004398">
    <property type="entry name" value="RNA_MeTrfase_RsmD"/>
</dbReference>
<keyword evidence="2 3" id="KW-0808">Transferase</keyword>
<dbReference type="PIRSF" id="PIRSF004553">
    <property type="entry name" value="CHP00095"/>
    <property type="match status" value="1"/>
</dbReference>
<dbReference type="SUPFAM" id="SSF53335">
    <property type="entry name" value="S-adenosyl-L-methionine-dependent methyltransferases"/>
    <property type="match status" value="1"/>
</dbReference>
<proteinExistence type="predicted"/>
<dbReference type="Proteomes" id="UP000316360">
    <property type="component" value="Unassembled WGS sequence"/>
</dbReference>
<dbReference type="AlphaFoldDB" id="A0A523S529"/>
<gene>
    <name evidence="3" type="primary">rsmD</name>
    <name evidence="3" type="ORF">E3J84_00395</name>
</gene>
<dbReference type="EMBL" id="SOKJ01000023">
    <property type="protein sequence ID" value="TET13168.1"/>
    <property type="molecule type" value="Genomic_DNA"/>
</dbReference>
<evidence type="ECO:0000256" key="2">
    <source>
        <dbReference type="ARBA" id="ARBA00022679"/>
    </source>
</evidence>
<dbReference type="GO" id="GO:0052913">
    <property type="term" value="F:16S rRNA (guanine(966)-N(2))-methyltransferase activity"/>
    <property type="evidence" value="ECO:0007669"/>
    <property type="project" value="UniProtKB-EC"/>
</dbReference>
<dbReference type="EC" id="2.1.1.171" evidence="3"/>
<dbReference type="PANTHER" id="PTHR43542:SF1">
    <property type="entry name" value="METHYLTRANSFERASE"/>
    <property type="match status" value="1"/>
</dbReference>
<dbReference type="NCBIfam" id="TIGR00095">
    <property type="entry name" value="16S rRNA (guanine(966)-N(2))-methyltransferase RsmD"/>
    <property type="match status" value="1"/>
</dbReference>
<dbReference type="Gene3D" id="3.40.50.150">
    <property type="entry name" value="Vaccinia Virus protein VP39"/>
    <property type="match status" value="1"/>
</dbReference>
<dbReference type="Pfam" id="PF03602">
    <property type="entry name" value="Cons_hypoth95"/>
    <property type="match status" value="1"/>
</dbReference>
<evidence type="ECO:0000313" key="3">
    <source>
        <dbReference type="EMBL" id="TET13168.1"/>
    </source>
</evidence>
<evidence type="ECO:0000256" key="1">
    <source>
        <dbReference type="ARBA" id="ARBA00022603"/>
    </source>
</evidence>